<dbReference type="KEGG" id="rhd:R2APBS1_0656"/>
<dbReference type="eggNOG" id="ENOG502ZXPI">
    <property type="taxonomic scope" value="Bacteria"/>
</dbReference>
<dbReference type="AlphaFoldDB" id="M4NB71"/>
<dbReference type="EMBL" id="CP003470">
    <property type="protein sequence ID" value="AGG87824.1"/>
    <property type="molecule type" value="Genomic_DNA"/>
</dbReference>
<keyword evidence="1" id="KW-0732">Signal</keyword>
<organism evidence="2 3">
    <name type="scientific">Rhodanobacter denitrificans</name>
    <dbReference type="NCBI Taxonomy" id="666685"/>
    <lineage>
        <taxon>Bacteria</taxon>
        <taxon>Pseudomonadati</taxon>
        <taxon>Pseudomonadota</taxon>
        <taxon>Gammaproteobacteria</taxon>
        <taxon>Lysobacterales</taxon>
        <taxon>Rhodanobacteraceae</taxon>
        <taxon>Rhodanobacter</taxon>
    </lineage>
</organism>
<dbReference type="OrthoDB" id="6006588at2"/>
<reference evidence="2 3" key="1">
    <citation type="submission" date="2012-04" db="EMBL/GenBank/DDBJ databases">
        <title>Complete genome of Rhodanobacter sp. 2APBS1.</title>
        <authorList>
            <consortium name="US DOE Joint Genome Institute"/>
            <person name="Huntemann M."/>
            <person name="Wei C.-L."/>
            <person name="Han J."/>
            <person name="Detter J.C."/>
            <person name="Han C."/>
            <person name="Tapia R."/>
            <person name="Munk A.C.C."/>
            <person name="Chen A."/>
            <person name="Krypides N."/>
            <person name="Mavromatis K."/>
            <person name="Markowitz V."/>
            <person name="Szeto E."/>
            <person name="Ivanova N."/>
            <person name="Mikhailova N."/>
            <person name="Ovchinnikova G."/>
            <person name="Pagani I."/>
            <person name="Pati A."/>
            <person name="Goodwin L."/>
            <person name="Peters L."/>
            <person name="Pitluck S."/>
            <person name="Woyke T."/>
            <person name="Prakash O."/>
            <person name="Elkins J."/>
            <person name="Brown S."/>
            <person name="Palumbo A."/>
            <person name="Hemme C."/>
            <person name="Zhou J."/>
            <person name="Watson D."/>
            <person name="Jardine P."/>
            <person name="Kostka J."/>
            <person name="Green S."/>
        </authorList>
    </citation>
    <scope>NUCLEOTIDE SEQUENCE [LARGE SCALE GENOMIC DNA]</scope>
    <source>
        <strain evidence="2 3">2APBS1</strain>
    </source>
</reference>
<dbReference type="HOGENOM" id="CLU_072813_0_0_6"/>
<sequence precursor="true">MGLGLLAVAAAAAHPALLHAQSARVAGTVALGSQLVDRGLAITPATPTVQAAASWISSTGWSVGLSASAEVRSPGRIVQTLLQGSRHWPLSGDWQMQASVLYYRYSGDARSTAYDRGEAGVNWLYRDILTFGLSASRSIGSADRRTRAAADLDFYWPLTEHAFVSAGAGVAHVPPARYSHYRQYGHYRPGDGEGFYRYGHVGLMWVDGAWRLELDRVMTDLGSRWSTRDMGAQPWIATLSRSF</sequence>
<feature type="chain" id="PRO_5004056032" description="Cellulose biosynthesis protein BcsS" evidence="1">
    <location>
        <begin position="21"/>
        <end position="243"/>
    </location>
</feature>
<protein>
    <recommendedName>
        <fullName evidence="4">Cellulose biosynthesis protein BcsS</fullName>
    </recommendedName>
</protein>
<feature type="signal peptide" evidence="1">
    <location>
        <begin position="1"/>
        <end position="20"/>
    </location>
</feature>
<evidence type="ECO:0000313" key="2">
    <source>
        <dbReference type="EMBL" id="AGG87824.1"/>
    </source>
</evidence>
<evidence type="ECO:0000256" key="1">
    <source>
        <dbReference type="SAM" id="SignalP"/>
    </source>
</evidence>
<evidence type="ECO:0000313" key="3">
    <source>
        <dbReference type="Proteomes" id="UP000011859"/>
    </source>
</evidence>
<name>M4NB71_9GAMM</name>
<accession>M4NB71</accession>
<gene>
    <name evidence="2" type="ORF">R2APBS1_0656</name>
</gene>
<evidence type="ECO:0008006" key="4">
    <source>
        <dbReference type="Google" id="ProtNLM"/>
    </source>
</evidence>
<dbReference type="STRING" id="666685.R2APBS1_0656"/>
<keyword evidence="3" id="KW-1185">Reference proteome</keyword>
<dbReference type="Proteomes" id="UP000011859">
    <property type="component" value="Chromosome"/>
</dbReference>
<proteinExistence type="predicted"/>